<sequence length="126" mass="14279">MALLIRSGATNINGRKLDETAMETVHFIKFMDNLFDSVNASTLPAIDIKPLKCTVSSNTQHLKFWHTAKKCLATMYFRDSKGKRTTPPSNKNWTGTLDSIEAIYHYVQSTYGVPFLRTRQLKSGSY</sequence>
<comment type="caution">
    <text evidence="1">The sequence shown here is derived from an EMBL/GenBank/DDBJ whole genome shotgun (WGS) entry which is preliminary data.</text>
</comment>
<organism evidence="1 2">
    <name type="scientific">Popillia japonica</name>
    <name type="common">Japanese beetle</name>
    <dbReference type="NCBI Taxonomy" id="7064"/>
    <lineage>
        <taxon>Eukaryota</taxon>
        <taxon>Metazoa</taxon>
        <taxon>Ecdysozoa</taxon>
        <taxon>Arthropoda</taxon>
        <taxon>Hexapoda</taxon>
        <taxon>Insecta</taxon>
        <taxon>Pterygota</taxon>
        <taxon>Neoptera</taxon>
        <taxon>Endopterygota</taxon>
        <taxon>Coleoptera</taxon>
        <taxon>Polyphaga</taxon>
        <taxon>Scarabaeiformia</taxon>
        <taxon>Scarabaeidae</taxon>
        <taxon>Rutelinae</taxon>
        <taxon>Popillia</taxon>
    </lineage>
</organism>
<accession>A0AAW1IAC4</accession>
<reference evidence="1 2" key="1">
    <citation type="journal article" date="2024" name="BMC Genomics">
        <title>De novo assembly and annotation of Popillia japonica's genome with initial clues to its potential as an invasive pest.</title>
        <authorList>
            <person name="Cucini C."/>
            <person name="Boschi S."/>
            <person name="Funari R."/>
            <person name="Cardaioli E."/>
            <person name="Iannotti N."/>
            <person name="Marturano G."/>
            <person name="Paoli F."/>
            <person name="Bruttini M."/>
            <person name="Carapelli A."/>
            <person name="Frati F."/>
            <person name="Nardi F."/>
        </authorList>
    </citation>
    <scope>NUCLEOTIDE SEQUENCE [LARGE SCALE GENOMIC DNA]</scope>
    <source>
        <strain evidence="1">DMR45628</strain>
    </source>
</reference>
<dbReference type="AlphaFoldDB" id="A0AAW1IAC4"/>
<evidence type="ECO:0000313" key="1">
    <source>
        <dbReference type="EMBL" id="KAK9686013.1"/>
    </source>
</evidence>
<evidence type="ECO:0000313" key="2">
    <source>
        <dbReference type="Proteomes" id="UP001458880"/>
    </source>
</evidence>
<name>A0AAW1IAC4_POPJA</name>
<evidence type="ECO:0008006" key="3">
    <source>
        <dbReference type="Google" id="ProtNLM"/>
    </source>
</evidence>
<gene>
    <name evidence="1" type="ORF">QE152_g37512</name>
</gene>
<protein>
    <recommendedName>
        <fullName evidence="3">Homing endonuclease LAGLIDADG domain-containing protein</fullName>
    </recommendedName>
</protein>
<proteinExistence type="predicted"/>
<dbReference type="Proteomes" id="UP001458880">
    <property type="component" value="Unassembled WGS sequence"/>
</dbReference>
<dbReference type="EMBL" id="JASPKY010000734">
    <property type="protein sequence ID" value="KAK9686013.1"/>
    <property type="molecule type" value="Genomic_DNA"/>
</dbReference>
<keyword evidence="2" id="KW-1185">Reference proteome</keyword>